<sequence length="135" mass="15327">MWAKIHVRQLPRSGIVHHQGSIKGSKTVQNLPKKQCDALTPWFHQTPFVTGDEAVNGSVNATEHVIIPRIGCALACIITEFNVRERNFYRLKKIQKKKKILQEKSEQDVAQQKVAGEGMEPTNLLAGEKRKNLFR</sequence>
<evidence type="ECO:0000256" key="11">
    <source>
        <dbReference type="SAM" id="MobiDB-lite"/>
    </source>
</evidence>
<dbReference type="Proteomes" id="UP000694391">
    <property type="component" value="Unplaced"/>
</dbReference>
<evidence type="ECO:0000256" key="7">
    <source>
        <dbReference type="ARBA" id="ARBA00030317"/>
    </source>
</evidence>
<dbReference type="Ensembl" id="ENSCAFT00020018155.1">
    <property type="protein sequence ID" value="ENSCAFP00020015640.1"/>
    <property type="gene ID" value="ENSCAFG00020012574.1"/>
</dbReference>
<dbReference type="GeneTree" id="ENSGT00980000202976"/>
<feature type="region of interest" description="Disordered" evidence="11">
    <location>
        <begin position="102"/>
        <end position="135"/>
    </location>
</feature>
<evidence type="ECO:0000256" key="2">
    <source>
        <dbReference type="ARBA" id="ARBA00013354"/>
    </source>
</evidence>
<comment type="subunit">
    <text evidence="10">V-ATPase is a heteromultimeric enzyme made up of two complexes: the ATP-hydrolytic V1 complex and the proton translocation V0 complex. The V1 complex consists of three catalytic AB heterodimers that form a heterohexamer, three peripheral stalks each consisting of EG heterodimers, one central rotor including subunits D and F, and the regulatory subunits C and H. The proton translocation complex V0 consists of the proton transport subunit a, a ring of proteolipid subunits c9c'', rotary subunit d, subunits e and f, and the accessory subunits ATP6AP1/Ac45 and ATP6AP2/PRR. Interacts with SNX10.</text>
</comment>
<keyword evidence="5" id="KW-0406">Ion transport</keyword>
<comment type="function">
    <text evidence="9">Subunit of the V1 complex of vacuolar(H+)-ATPase (V-ATPase), a multisubunit enzyme composed of a peripheral complex (V1) that hydrolyzes ATP and a membrane integral complex (V0) that translocates protons. V-ATPase is responsible for acidifying and maintaining the pH of intracellular compartments and in some cell types, is targeted to the plasma membrane, where it is responsible for acidifying the extracellular environment. May play a role in cilium biogenesis through regulation of the transport and the localization of proteins to the cilium.</text>
</comment>
<dbReference type="InterPro" id="IPR002699">
    <property type="entry name" value="V_ATPase_D"/>
</dbReference>
<evidence type="ECO:0000256" key="5">
    <source>
        <dbReference type="ARBA" id="ARBA00023065"/>
    </source>
</evidence>
<proteinExistence type="inferred from homology"/>
<comment type="similarity">
    <text evidence="1">Belongs to the V-ATPase D subunit family.</text>
</comment>
<evidence type="ECO:0000256" key="6">
    <source>
        <dbReference type="ARBA" id="ARBA00029434"/>
    </source>
</evidence>
<dbReference type="GO" id="GO:0046961">
    <property type="term" value="F:proton-transporting ATPase activity, rotational mechanism"/>
    <property type="evidence" value="ECO:0007669"/>
    <property type="project" value="InterPro"/>
</dbReference>
<protein>
    <recommendedName>
        <fullName evidence="3">V-type proton ATPase subunit D</fullName>
    </recommendedName>
    <alternativeName>
        <fullName evidence="2">V-type proton ATPase subunit d</fullName>
    </alternativeName>
    <alternativeName>
        <fullName evidence="7 8">Vacuolar proton pump subunit D</fullName>
    </alternativeName>
</protein>
<dbReference type="PANTHER" id="PTHR11671">
    <property type="entry name" value="V-TYPE ATP SYNTHASE SUBUNIT D"/>
    <property type="match status" value="1"/>
</dbReference>
<dbReference type="AlphaFoldDB" id="A0A8C0KIM1"/>
<reference evidence="12" key="2">
    <citation type="submission" date="2025-09" db="UniProtKB">
        <authorList>
            <consortium name="Ensembl"/>
        </authorList>
    </citation>
    <scope>IDENTIFICATION</scope>
</reference>
<name>A0A8C0KIM1_CANLU</name>
<evidence type="ECO:0000256" key="9">
    <source>
        <dbReference type="ARBA" id="ARBA00045802"/>
    </source>
</evidence>
<evidence type="ECO:0000256" key="3">
    <source>
        <dbReference type="ARBA" id="ARBA00013417"/>
    </source>
</evidence>
<reference evidence="12" key="1">
    <citation type="submission" date="2025-08" db="UniProtKB">
        <authorList>
            <consortium name="Ensembl"/>
        </authorList>
    </citation>
    <scope>IDENTIFICATION</scope>
</reference>
<evidence type="ECO:0000256" key="4">
    <source>
        <dbReference type="ARBA" id="ARBA00022448"/>
    </source>
</evidence>
<evidence type="ECO:0000313" key="13">
    <source>
        <dbReference type="Proteomes" id="UP000694391"/>
    </source>
</evidence>
<keyword evidence="4" id="KW-0813">Transport</keyword>
<evidence type="ECO:0000256" key="1">
    <source>
        <dbReference type="ARBA" id="ARBA00005850"/>
    </source>
</evidence>
<accession>A0A8C0KIM1</accession>
<evidence type="ECO:0000256" key="8">
    <source>
        <dbReference type="ARBA" id="ARBA00030340"/>
    </source>
</evidence>
<evidence type="ECO:0000256" key="10">
    <source>
        <dbReference type="ARBA" id="ARBA00046558"/>
    </source>
</evidence>
<dbReference type="Gene3D" id="1.10.287.3240">
    <property type="match status" value="1"/>
</dbReference>
<organism evidence="12 13">
    <name type="scientific">Canis lupus dingo</name>
    <name type="common">dingo</name>
    <dbReference type="NCBI Taxonomy" id="286419"/>
    <lineage>
        <taxon>Eukaryota</taxon>
        <taxon>Metazoa</taxon>
        <taxon>Chordata</taxon>
        <taxon>Craniata</taxon>
        <taxon>Vertebrata</taxon>
        <taxon>Euteleostomi</taxon>
        <taxon>Mammalia</taxon>
        <taxon>Eutheria</taxon>
        <taxon>Laurasiatheria</taxon>
        <taxon>Carnivora</taxon>
        <taxon>Caniformia</taxon>
        <taxon>Canidae</taxon>
        <taxon>Canis</taxon>
    </lineage>
</organism>
<comment type="subcellular location">
    <subcellularLocation>
        <location evidence="6">Cytoplasmic vesicle</location>
        <location evidence="6">Clathrin-coated vesicle membrane</location>
        <topology evidence="6">Peripheral membrane protein</topology>
    </subcellularLocation>
</comment>
<evidence type="ECO:0000313" key="12">
    <source>
        <dbReference type="Ensembl" id="ENSCAFP00020015640.1"/>
    </source>
</evidence>
<keyword evidence="13" id="KW-1185">Reference proteome</keyword>
<dbReference type="GO" id="GO:0030665">
    <property type="term" value="C:clathrin-coated vesicle membrane"/>
    <property type="evidence" value="ECO:0007669"/>
    <property type="project" value="UniProtKB-SubCell"/>
</dbReference>